<dbReference type="PROSITE" id="PS50158">
    <property type="entry name" value="ZF_CCHC"/>
    <property type="match status" value="2"/>
</dbReference>
<dbReference type="InterPro" id="IPR057670">
    <property type="entry name" value="SH3_retrovirus"/>
</dbReference>
<dbReference type="Pfam" id="PF25597">
    <property type="entry name" value="SH3_retrovirus"/>
    <property type="match status" value="1"/>
</dbReference>
<protein>
    <recommendedName>
        <fullName evidence="3">CCHC-type domain-containing protein</fullName>
    </recommendedName>
</protein>
<feature type="region of interest" description="Disordered" evidence="2">
    <location>
        <begin position="717"/>
        <end position="738"/>
    </location>
</feature>
<feature type="compositionally biased region" description="Polar residues" evidence="2">
    <location>
        <begin position="727"/>
        <end position="738"/>
    </location>
</feature>
<keyword evidence="1" id="KW-0863">Zinc-finger</keyword>
<gene>
    <name evidence="4" type="ORF">Tci_048955</name>
</gene>
<name>A0A6L2MUJ6_TANCI</name>
<dbReference type="PANTHER" id="PTHR11439:SF495">
    <property type="entry name" value="REVERSE TRANSCRIPTASE, RNA-DEPENDENT DNA POLYMERASE-RELATED"/>
    <property type="match status" value="1"/>
</dbReference>
<dbReference type="InterPro" id="IPR036875">
    <property type="entry name" value="Znf_CCHC_sf"/>
</dbReference>
<dbReference type="InterPro" id="IPR013103">
    <property type="entry name" value="RVT_2"/>
</dbReference>
<dbReference type="SMART" id="SM00343">
    <property type="entry name" value="ZnF_C2HC"/>
    <property type="match status" value="2"/>
</dbReference>
<evidence type="ECO:0000259" key="3">
    <source>
        <dbReference type="PROSITE" id="PS50158"/>
    </source>
</evidence>
<dbReference type="EMBL" id="BKCJ010007381">
    <property type="protein sequence ID" value="GEU76977.1"/>
    <property type="molecule type" value="Genomic_DNA"/>
</dbReference>
<evidence type="ECO:0000313" key="4">
    <source>
        <dbReference type="EMBL" id="GEU76977.1"/>
    </source>
</evidence>
<accession>A0A6L2MUJ6</accession>
<dbReference type="PANTHER" id="PTHR11439">
    <property type="entry name" value="GAG-POL-RELATED RETROTRANSPOSON"/>
    <property type="match status" value="1"/>
</dbReference>
<comment type="caution">
    <text evidence="4">The sequence shown here is derived from an EMBL/GenBank/DDBJ whole genome shotgun (WGS) entry which is preliminary data.</text>
</comment>
<feature type="domain" description="CCHC-type" evidence="3">
    <location>
        <begin position="171"/>
        <end position="185"/>
    </location>
</feature>
<feature type="domain" description="CCHC-type" evidence="3">
    <location>
        <begin position="352"/>
        <end position="365"/>
    </location>
</feature>
<keyword evidence="1" id="KW-0479">Metal-binding</keyword>
<dbReference type="GO" id="GO:0003676">
    <property type="term" value="F:nucleic acid binding"/>
    <property type="evidence" value="ECO:0007669"/>
    <property type="project" value="InterPro"/>
</dbReference>
<dbReference type="Pfam" id="PF07727">
    <property type="entry name" value="RVT_2"/>
    <property type="match status" value="1"/>
</dbReference>
<dbReference type="SUPFAM" id="SSF57756">
    <property type="entry name" value="Retrovirus zinc finger-like domains"/>
    <property type="match status" value="1"/>
</dbReference>
<evidence type="ECO:0000256" key="2">
    <source>
        <dbReference type="SAM" id="MobiDB-lite"/>
    </source>
</evidence>
<feature type="region of interest" description="Disordered" evidence="2">
    <location>
        <begin position="286"/>
        <end position="315"/>
    </location>
</feature>
<sequence>MFPVMSLEHPLNYSFIIDDFPLPEQFPTANEDKFPLLIQSDATTEELCAAAKEVIEFRDSYEAPNDDVATGSTTEGTGKKKGRTVALTTEDMQKRKNDDTACAYIASQSSGSQIKFEDITQIDKDDMEEMDIKWNMALLSMRADRFWKKIGKKISIQWTDVVGFDKLKMECFNCHKMGHFTRECRAPRSQDMGRRGNYRQGSKVEEQAPKALMAIDGVGWDWNFMENEEEDHALVADEETPTEFTLMAKTSADNKVFDNSVCSKTCKKNIDSLNRLPEFADDTVTDYSRPSPAIESPSNDVQNRNPSITETEASPSTISSKPFIKFVKAADRPTEDKTDKVKTAKKPAVKTCFNCGHFAHLSYDCGLGVKKGRTCPMNTHESISPIPAIHKTYGPQMRPIRPNVNVAKLKRTLFYKPAHSYRPFQRVSVVKSQFKAPWVPTVNRNFPTVNRKFPTVNRKFPTGNLKVSTADMGKKGNVVKASAQGGCKITGKGTIKTGKLEFKNVYFVKDLKYNLFSVLQICDNKNSVLFTDSECIVLRRDFKLIDDTNMLLKTPRQHNMYFIDLNNIVPHKYLTCLVAKASADEFNTACYVQNNVLINKSQNKTPYELFNGRIPAIGFLKPFGCHVMILNTLDHLGKFKAKGDEGYFIRYFISCKAFREFYKRTKRVEENFHVDFLENKAIKKGTGNNWLFDINSLTNSMNYVPVVVVESSSSNAQDTCKADAPESSGNPNPTAFTTNPLANQLETLTVETSIPTVSSLTPSLDNILTLTNRFEDIIRVTTNSDESNGVEADVSNMETTITASPTPTLRIHKDHLKSQIIGPVDTPVQTKTKSKEVEEQSFIATIHQKTNPNLLQFCLFSCFLSQEEPKKIFDALQDQSWEEGIDYDEVLSPVARIEAIRLFLAYDSFIGFIVYQMDVKSAFLYGIIDEEVYVMQPPGFKDLEFPARVYKVKKAMYGLHQDPRACPTEGGWHFSLSRQGKDGTGKDVDLHLYRSMIGSLMCVTASRPDIVFAVCACARHQVTPKECHLHAVKRNFRYLKGQPKLGLWYPKESPFDLVAYSDSDYGGAT</sequence>
<dbReference type="Gene3D" id="4.10.60.10">
    <property type="entry name" value="Zinc finger, CCHC-type"/>
    <property type="match status" value="1"/>
</dbReference>
<dbReference type="GO" id="GO:0008270">
    <property type="term" value="F:zinc ion binding"/>
    <property type="evidence" value="ECO:0007669"/>
    <property type="project" value="UniProtKB-KW"/>
</dbReference>
<reference evidence="4" key="1">
    <citation type="journal article" date="2019" name="Sci. Rep.">
        <title>Draft genome of Tanacetum cinerariifolium, the natural source of mosquito coil.</title>
        <authorList>
            <person name="Yamashiro T."/>
            <person name="Shiraishi A."/>
            <person name="Satake H."/>
            <person name="Nakayama K."/>
        </authorList>
    </citation>
    <scope>NUCLEOTIDE SEQUENCE</scope>
</reference>
<feature type="compositionally biased region" description="Polar residues" evidence="2">
    <location>
        <begin position="296"/>
        <end position="315"/>
    </location>
</feature>
<evidence type="ECO:0000256" key="1">
    <source>
        <dbReference type="PROSITE-ProRule" id="PRU00047"/>
    </source>
</evidence>
<dbReference type="AlphaFoldDB" id="A0A6L2MUJ6"/>
<proteinExistence type="predicted"/>
<dbReference type="InterPro" id="IPR001878">
    <property type="entry name" value="Znf_CCHC"/>
</dbReference>
<organism evidence="4">
    <name type="scientific">Tanacetum cinerariifolium</name>
    <name type="common">Dalmatian daisy</name>
    <name type="synonym">Chrysanthemum cinerariifolium</name>
    <dbReference type="NCBI Taxonomy" id="118510"/>
    <lineage>
        <taxon>Eukaryota</taxon>
        <taxon>Viridiplantae</taxon>
        <taxon>Streptophyta</taxon>
        <taxon>Embryophyta</taxon>
        <taxon>Tracheophyta</taxon>
        <taxon>Spermatophyta</taxon>
        <taxon>Magnoliopsida</taxon>
        <taxon>eudicotyledons</taxon>
        <taxon>Gunneridae</taxon>
        <taxon>Pentapetalae</taxon>
        <taxon>asterids</taxon>
        <taxon>campanulids</taxon>
        <taxon>Asterales</taxon>
        <taxon>Asteraceae</taxon>
        <taxon>Asteroideae</taxon>
        <taxon>Anthemideae</taxon>
        <taxon>Anthemidinae</taxon>
        <taxon>Tanacetum</taxon>
    </lineage>
</organism>
<keyword evidence="1" id="KW-0862">Zinc</keyword>